<keyword evidence="1" id="KW-0677">Repeat</keyword>
<keyword evidence="7" id="KW-1185">Reference proteome</keyword>
<keyword evidence="2 3" id="KW-0040">ANK repeat</keyword>
<proteinExistence type="predicted"/>
<evidence type="ECO:0000256" key="3">
    <source>
        <dbReference type="PROSITE-ProRule" id="PRU00023"/>
    </source>
</evidence>
<dbReference type="PANTHER" id="PTHR24180">
    <property type="entry name" value="CYCLIN-DEPENDENT KINASE INHIBITOR 2C-RELATED"/>
    <property type="match status" value="1"/>
</dbReference>
<feature type="compositionally biased region" description="Polar residues" evidence="4">
    <location>
        <begin position="249"/>
        <end position="265"/>
    </location>
</feature>
<dbReference type="SMART" id="SM00248">
    <property type="entry name" value="ANK"/>
    <property type="match status" value="5"/>
</dbReference>
<dbReference type="Pfam" id="PF00069">
    <property type="entry name" value="Pkinase"/>
    <property type="match status" value="1"/>
</dbReference>
<dbReference type="InterPro" id="IPR000719">
    <property type="entry name" value="Prot_kinase_dom"/>
</dbReference>
<dbReference type="OrthoDB" id="5986190at2759"/>
<feature type="domain" description="Protein kinase" evidence="5">
    <location>
        <begin position="1"/>
        <end position="240"/>
    </location>
</feature>
<dbReference type="PROSITE" id="PS50011">
    <property type="entry name" value="PROTEIN_KINASE_DOM"/>
    <property type="match status" value="1"/>
</dbReference>
<dbReference type="PROSITE" id="PS50297">
    <property type="entry name" value="ANK_REP_REGION"/>
    <property type="match status" value="2"/>
</dbReference>
<dbReference type="Gene3D" id="1.25.40.20">
    <property type="entry name" value="Ankyrin repeat-containing domain"/>
    <property type="match status" value="1"/>
</dbReference>
<dbReference type="Gene3D" id="1.10.510.10">
    <property type="entry name" value="Transferase(Phosphotransferase) domain 1"/>
    <property type="match status" value="1"/>
</dbReference>
<dbReference type="AlphaFoldDB" id="A0A3A2ZPM8"/>
<dbReference type="SMART" id="SM00220">
    <property type="entry name" value="S_TKc"/>
    <property type="match status" value="1"/>
</dbReference>
<feature type="compositionally biased region" description="Polar residues" evidence="4">
    <location>
        <begin position="555"/>
        <end position="568"/>
    </location>
</feature>
<evidence type="ECO:0000256" key="4">
    <source>
        <dbReference type="SAM" id="MobiDB-lite"/>
    </source>
</evidence>
<evidence type="ECO:0000259" key="5">
    <source>
        <dbReference type="PROSITE" id="PS50011"/>
    </source>
</evidence>
<evidence type="ECO:0000313" key="6">
    <source>
        <dbReference type="EMBL" id="RJE24916.1"/>
    </source>
</evidence>
<reference evidence="7" key="1">
    <citation type="submission" date="2017-02" db="EMBL/GenBank/DDBJ databases">
        <authorList>
            <person name="Tafer H."/>
            <person name="Lopandic K."/>
        </authorList>
    </citation>
    <scope>NUCLEOTIDE SEQUENCE [LARGE SCALE GENOMIC DNA]</scope>
    <source>
        <strain evidence="7">CBS 366.77</strain>
    </source>
</reference>
<feature type="region of interest" description="Disordered" evidence="4">
    <location>
        <begin position="548"/>
        <end position="577"/>
    </location>
</feature>
<dbReference type="InterPro" id="IPR008271">
    <property type="entry name" value="Ser/Thr_kinase_AS"/>
</dbReference>
<evidence type="ECO:0000256" key="2">
    <source>
        <dbReference type="ARBA" id="ARBA00023043"/>
    </source>
</evidence>
<sequence length="577" mass="62714">MDLDRFLQGQFSTMCDFSLIDLIREARNVVGALVFLHEMLQIDYPGSACCHNDLKPANILVFRDPDSSPVGTWKIADFGISGIGKPVEQQSGTVGMPQAVTPSINAPPARPASTYQAPEVSHGGEIGRRSDVWSLGCVFVRIWALGIDGLDGLKTLDAARGQPAIGEPDYRHDYFHRGSPPYLNPHIQQWLDALPTRATAGAPTDFWSQSRNLLLSMLSISRQDRPSAKGVFDQLCHIERRAPNYRITSITITEPTSASPGTSKGSHSDSRTPLSPQLSSSSVSSQPLPVKYLVEAIVSGQVHDLKTILHTGVNVEEEYEGERPLLYAIKANSVTAVEALREHAAGLDVETADRASQTPLVLAAAQGNPEMVDILLSMGANINGTSNTGLTPLMLAARWGHLEVVMTLLNQKANCEVYSPNGWNALHYAVHGHGTGKIIKLLIKQMDVDSPTVGGGDTPLIILCKLYRGTAHWPDKFTALLSGGPDANKTDITGQHSPLSIAIEGNYVELAEYLIKERGAILPSIYHRRSSISSLPLDMAKVVRKAKEMEESASPRRNSVFSQSSTRFSGIWHKSRP</sequence>
<feature type="repeat" description="ANK" evidence="3">
    <location>
        <begin position="355"/>
        <end position="387"/>
    </location>
</feature>
<accession>A0A3A2ZPM8</accession>
<dbReference type="Pfam" id="PF12796">
    <property type="entry name" value="Ank_2"/>
    <property type="match status" value="1"/>
</dbReference>
<dbReference type="PANTHER" id="PTHR24180:SF45">
    <property type="entry name" value="POLY [ADP-RIBOSE] POLYMERASE TANKYRASE"/>
    <property type="match status" value="1"/>
</dbReference>
<evidence type="ECO:0000313" key="7">
    <source>
        <dbReference type="Proteomes" id="UP000266188"/>
    </source>
</evidence>
<gene>
    <name evidence="6" type="ORF">PHISCL_02748</name>
</gene>
<dbReference type="SUPFAM" id="SSF48403">
    <property type="entry name" value="Ankyrin repeat"/>
    <property type="match status" value="1"/>
</dbReference>
<feature type="compositionally biased region" description="Low complexity" evidence="4">
    <location>
        <begin position="273"/>
        <end position="284"/>
    </location>
</feature>
<dbReference type="Proteomes" id="UP000266188">
    <property type="component" value="Unassembled WGS sequence"/>
</dbReference>
<dbReference type="PROSITE" id="PS50088">
    <property type="entry name" value="ANK_REPEAT"/>
    <property type="match status" value="2"/>
</dbReference>
<dbReference type="GO" id="GO:0005524">
    <property type="term" value="F:ATP binding"/>
    <property type="evidence" value="ECO:0007669"/>
    <property type="project" value="InterPro"/>
</dbReference>
<dbReference type="InterPro" id="IPR036770">
    <property type="entry name" value="Ankyrin_rpt-contain_sf"/>
</dbReference>
<name>A0A3A2ZPM8_9EURO</name>
<evidence type="ECO:0000256" key="1">
    <source>
        <dbReference type="ARBA" id="ARBA00022737"/>
    </source>
</evidence>
<dbReference type="EMBL" id="MVGC01000064">
    <property type="protein sequence ID" value="RJE24916.1"/>
    <property type="molecule type" value="Genomic_DNA"/>
</dbReference>
<dbReference type="InterPro" id="IPR011009">
    <property type="entry name" value="Kinase-like_dom_sf"/>
</dbReference>
<dbReference type="SUPFAM" id="SSF56112">
    <property type="entry name" value="Protein kinase-like (PK-like)"/>
    <property type="match status" value="1"/>
</dbReference>
<dbReference type="InterPro" id="IPR051637">
    <property type="entry name" value="Ank_repeat_dom-contain_49"/>
</dbReference>
<organism evidence="6 7">
    <name type="scientific">Aspergillus sclerotialis</name>
    <dbReference type="NCBI Taxonomy" id="2070753"/>
    <lineage>
        <taxon>Eukaryota</taxon>
        <taxon>Fungi</taxon>
        <taxon>Dikarya</taxon>
        <taxon>Ascomycota</taxon>
        <taxon>Pezizomycotina</taxon>
        <taxon>Eurotiomycetes</taxon>
        <taxon>Eurotiomycetidae</taxon>
        <taxon>Eurotiales</taxon>
        <taxon>Aspergillaceae</taxon>
        <taxon>Aspergillus</taxon>
        <taxon>Aspergillus subgen. Polypaecilum</taxon>
    </lineage>
</organism>
<feature type="region of interest" description="Disordered" evidence="4">
    <location>
        <begin position="249"/>
        <end position="284"/>
    </location>
</feature>
<comment type="caution">
    <text evidence="6">The sequence shown here is derived from an EMBL/GenBank/DDBJ whole genome shotgun (WGS) entry which is preliminary data.</text>
</comment>
<dbReference type="InterPro" id="IPR002110">
    <property type="entry name" value="Ankyrin_rpt"/>
</dbReference>
<protein>
    <recommendedName>
        <fullName evidence="5">Protein kinase domain-containing protein</fullName>
    </recommendedName>
</protein>
<dbReference type="PROSITE" id="PS00108">
    <property type="entry name" value="PROTEIN_KINASE_ST"/>
    <property type="match status" value="1"/>
</dbReference>
<dbReference type="GO" id="GO:0004672">
    <property type="term" value="F:protein kinase activity"/>
    <property type="evidence" value="ECO:0007669"/>
    <property type="project" value="InterPro"/>
</dbReference>
<feature type="repeat" description="ANK" evidence="3">
    <location>
        <begin position="388"/>
        <end position="420"/>
    </location>
</feature>
<dbReference type="STRING" id="2070753.A0A3A2ZPM8"/>